<evidence type="ECO:0000313" key="2">
    <source>
        <dbReference type="Proteomes" id="UP000051660"/>
    </source>
</evidence>
<dbReference type="AlphaFoldDB" id="A0A0R3N811"/>
<accession>A0A0R3N811</accession>
<proteinExistence type="predicted"/>
<dbReference type="Proteomes" id="UP000051660">
    <property type="component" value="Unassembled WGS sequence"/>
</dbReference>
<organism evidence="1 2">
    <name type="scientific">Bradyrhizobium lablabi</name>
    <dbReference type="NCBI Taxonomy" id="722472"/>
    <lineage>
        <taxon>Bacteria</taxon>
        <taxon>Pseudomonadati</taxon>
        <taxon>Pseudomonadota</taxon>
        <taxon>Alphaproteobacteria</taxon>
        <taxon>Hyphomicrobiales</taxon>
        <taxon>Nitrobacteraceae</taxon>
        <taxon>Bradyrhizobium</taxon>
    </lineage>
</organism>
<protein>
    <submittedName>
        <fullName evidence="1">Uncharacterized protein</fullName>
    </submittedName>
</protein>
<dbReference type="EMBL" id="LLYB01000015">
    <property type="protein sequence ID" value="KRR28535.1"/>
    <property type="molecule type" value="Genomic_DNA"/>
</dbReference>
<evidence type="ECO:0000313" key="1">
    <source>
        <dbReference type="EMBL" id="KRR28535.1"/>
    </source>
</evidence>
<comment type="caution">
    <text evidence="1">The sequence shown here is derived from an EMBL/GenBank/DDBJ whole genome shotgun (WGS) entry which is preliminary data.</text>
</comment>
<gene>
    <name evidence="1" type="ORF">CQ14_41305</name>
</gene>
<reference evidence="1 2" key="1">
    <citation type="submission" date="2014-03" db="EMBL/GenBank/DDBJ databases">
        <title>Bradyrhizobium valentinum sp. nov., isolated from effective nodules of Lupinus mariae-josephae, a lupine endemic of basic-lime soils in Eastern Spain.</title>
        <authorList>
            <person name="Duran D."/>
            <person name="Rey L."/>
            <person name="Navarro A."/>
            <person name="Busquets A."/>
            <person name="Imperial J."/>
            <person name="Ruiz-Argueso T."/>
        </authorList>
    </citation>
    <scope>NUCLEOTIDE SEQUENCE [LARGE SCALE GENOMIC DNA]</scope>
    <source>
        <strain evidence="1 2">CCBAU 23086</strain>
    </source>
</reference>
<name>A0A0R3N811_9BRAD</name>
<sequence length="113" mass="12543">MATSAEIIPQSTKCLSIKLNRLRLWVFLSRILSNRPIDKVPVFGRQMWIMVAVRAPTGDGSGVSLACLGQVLLKALLPGLARLRLFGGGVLHLRPSWYIKWVKIVRVHASLTL</sequence>